<dbReference type="OrthoDB" id="9779233at2"/>
<dbReference type="Pfam" id="PF06966">
    <property type="entry name" value="DUF1295"/>
    <property type="match status" value="1"/>
</dbReference>
<keyword evidence="1" id="KW-0472">Membrane</keyword>
<dbReference type="GO" id="GO:0016020">
    <property type="term" value="C:membrane"/>
    <property type="evidence" value="ECO:0007669"/>
    <property type="project" value="TreeGrafter"/>
</dbReference>
<dbReference type="Gene3D" id="1.20.120.1630">
    <property type="match status" value="1"/>
</dbReference>
<organism evidence="2 3">
    <name type="scientific">Pedobacter metabolipauper</name>
    <dbReference type="NCBI Taxonomy" id="425513"/>
    <lineage>
        <taxon>Bacteria</taxon>
        <taxon>Pseudomonadati</taxon>
        <taxon>Bacteroidota</taxon>
        <taxon>Sphingobacteriia</taxon>
        <taxon>Sphingobacteriales</taxon>
        <taxon>Sphingobacteriaceae</taxon>
        <taxon>Pedobacter</taxon>
    </lineage>
</organism>
<dbReference type="PROSITE" id="PS50244">
    <property type="entry name" value="S5A_REDUCTASE"/>
    <property type="match status" value="1"/>
</dbReference>
<dbReference type="RefSeq" id="WP_133577124.1">
    <property type="nucleotide sequence ID" value="NZ_SNYC01000005.1"/>
</dbReference>
<accession>A0A4R6SVI7</accession>
<dbReference type="Proteomes" id="UP000295620">
    <property type="component" value="Unassembled WGS sequence"/>
</dbReference>
<keyword evidence="1" id="KW-1133">Transmembrane helix</keyword>
<evidence type="ECO:0000256" key="1">
    <source>
        <dbReference type="SAM" id="Phobius"/>
    </source>
</evidence>
<feature type="transmembrane region" description="Helical" evidence="1">
    <location>
        <begin position="5"/>
        <end position="25"/>
    </location>
</feature>
<gene>
    <name evidence="2" type="ORF">ATK78_3298</name>
</gene>
<protein>
    <submittedName>
        <fullName evidence="2">Steroid 5-alpha reductase family enzyme</fullName>
    </submittedName>
</protein>
<feature type="transmembrane region" description="Helical" evidence="1">
    <location>
        <begin position="37"/>
        <end position="54"/>
    </location>
</feature>
<dbReference type="AlphaFoldDB" id="A0A4R6SVI7"/>
<dbReference type="PANTHER" id="PTHR32251:SF17">
    <property type="entry name" value="STEROID 5-ALPHA REDUCTASE C-TERMINAL DOMAIN-CONTAINING PROTEIN"/>
    <property type="match status" value="1"/>
</dbReference>
<evidence type="ECO:0000313" key="2">
    <source>
        <dbReference type="EMBL" id="TDQ08780.1"/>
    </source>
</evidence>
<dbReference type="PANTHER" id="PTHR32251">
    <property type="entry name" value="3-OXO-5-ALPHA-STEROID 4-DEHYDROGENASE"/>
    <property type="match status" value="1"/>
</dbReference>
<keyword evidence="1" id="KW-0812">Transmembrane</keyword>
<keyword evidence="3" id="KW-1185">Reference proteome</keyword>
<dbReference type="EMBL" id="SNYC01000005">
    <property type="protein sequence ID" value="TDQ08780.1"/>
    <property type="molecule type" value="Genomic_DNA"/>
</dbReference>
<dbReference type="InterPro" id="IPR010721">
    <property type="entry name" value="UstE-like"/>
</dbReference>
<feature type="transmembrane region" description="Helical" evidence="1">
    <location>
        <begin position="109"/>
        <end position="133"/>
    </location>
</feature>
<proteinExistence type="predicted"/>
<feature type="transmembrane region" description="Helical" evidence="1">
    <location>
        <begin position="197"/>
        <end position="225"/>
    </location>
</feature>
<sequence length="262" mass="30231">MISTLLLIIICLFSCCLIMVAVWFWAKQITNAGVVDVFWALNFPVIGILLYCLAEGFEPRKQLICGMVVIAGTRLGIHLWKRVIGHLHEEEGRYKQLRKEWAPREDFKFFVFFQFQAISNVVLAIPFFIIALNKEPAINILEYTSMGIWAIAVIGEGIADWQLSLFKKDPVNRGEVCNLGLWNYSRHPNYFFQCLMWVSYFLFAVTASWGWIAIISPAIIFYLIFNVTGIPATEEQALRSKGDKYRKYQETTSAFVPWFKNS</sequence>
<name>A0A4R6SVI7_9SPHI</name>
<comment type="caution">
    <text evidence="2">The sequence shown here is derived from an EMBL/GenBank/DDBJ whole genome shotgun (WGS) entry which is preliminary data.</text>
</comment>
<evidence type="ECO:0000313" key="3">
    <source>
        <dbReference type="Proteomes" id="UP000295620"/>
    </source>
</evidence>
<feature type="transmembrane region" description="Helical" evidence="1">
    <location>
        <begin position="140"/>
        <end position="159"/>
    </location>
</feature>
<reference evidence="2 3" key="1">
    <citation type="submission" date="2019-03" db="EMBL/GenBank/DDBJ databases">
        <title>Genomic Encyclopedia of Archaeal and Bacterial Type Strains, Phase II (KMG-II): from individual species to whole genera.</title>
        <authorList>
            <person name="Goeker M."/>
        </authorList>
    </citation>
    <scope>NUCLEOTIDE SEQUENCE [LARGE SCALE GENOMIC DNA]</scope>
    <source>
        <strain evidence="2 3">DSM 19035</strain>
    </source>
</reference>